<evidence type="ECO:0000256" key="16">
    <source>
        <dbReference type="ARBA" id="ARBA00048647"/>
    </source>
</evidence>
<dbReference type="Gene3D" id="3.40.50.11350">
    <property type="match status" value="1"/>
</dbReference>
<evidence type="ECO:0000256" key="5">
    <source>
        <dbReference type="ARBA" id="ARBA00021745"/>
    </source>
</evidence>
<comment type="similarity">
    <text evidence="3">Belongs to the glycosyltransferase 65 family.</text>
</comment>
<evidence type="ECO:0000313" key="17">
    <source>
        <dbReference type="Proteomes" id="UP000050795"/>
    </source>
</evidence>
<name>A0AA85K922_TRIRE</name>
<evidence type="ECO:0000256" key="4">
    <source>
        <dbReference type="ARBA" id="ARBA00012196"/>
    </source>
</evidence>
<dbReference type="InterPro" id="IPR019378">
    <property type="entry name" value="GDP-Fuc_O-FucTrfase"/>
</dbReference>
<keyword evidence="6" id="KW-0328">Glycosyltransferase</keyword>
<dbReference type="AlphaFoldDB" id="A0AA85K922"/>
<evidence type="ECO:0000256" key="15">
    <source>
        <dbReference type="ARBA" id="ARBA00047273"/>
    </source>
</evidence>
<comment type="pathway">
    <text evidence="2">Protein modification; protein glycosylation.</text>
</comment>
<evidence type="ECO:0000256" key="6">
    <source>
        <dbReference type="ARBA" id="ARBA00022676"/>
    </source>
</evidence>
<keyword evidence="13" id="KW-0119">Carbohydrate metabolism</keyword>
<evidence type="ECO:0000313" key="20">
    <source>
        <dbReference type="WBParaSite" id="TREG1_71920.4"/>
    </source>
</evidence>
<comment type="catalytic activity">
    <reaction evidence="16">
        <text>L-seryl-[protein] + GDP-beta-L-fucose = 3-O-(alpha-L-fucosyl)-L-seryl-[protein] + GDP + H(+)</text>
        <dbReference type="Rhea" id="RHEA:63644"/>
        <dbReference type="Rhea" id="RHEA-COMP:9863"/>
        <dbReference type="Rhea" id="RHEA-COMP:17914"/>
        <dbReference type="ChEBI" id="CHEBI:15378"/>
        <dbReference type="ChEBI" id="CHEBI:29999"/>
        <dbReference type="ChEBI" id="CHEBI:57273"/>
        <dbReference type="ChEBI" id="CHEBI:58189"/>
        <dbReference type="ChEBI" id="CHEBI:189632"/>
        <dbReference type="EC" id="2.4.1.221"/>
    </reaction>
    <physiologicalReaction direction="left-to-right" evidence="16">
        <dbReference type="Rhea" id="RHEA:63645"/>
    </physiologicalReaction>
</comment>
<sequence length="397" mass="45912">MRMKIDSIFVFLPLCIFTICHYVIPFSMAYITYCPCMGRLGNQIEQFLGMIAFAIKVNRTLVLPPWIMMSSFRTEFIPFEKLFNITKLSSDHHQVIPQEDFMTNIAPVVWPTDRRKVICWQPRSGPLVNDCNAKNGNPFKAFWDRFNVNFTGSTFYSPLSVDSSKEQWDNLFPKELYPVLAFVGPISAFPVNPKNRFYHRYLEWSDHINTLINQYIDQSLIKPIVGVHLRNGIDFLNACSYLKHSPKALFSSGQCHGDMNEFPPYKVTDSMCTPSKEIILQTILYAVGLVKAQSVYIATDNNPMVSIIRQHLRNTTVEKVVWKPDSAPEEDMALLGRCDLTILNCISTYSAAIKRERDVRRLPSMFFGLNNEDQRGLEVLCTNRESAHNWWLKFYRK</sequence>
<dbReference type="WBParaSite" id="TREG1_71920.4">
    <property type="protein sequence ID" value="TREG1_71920.4"/>
    <property type="gene ID" value="TREG1_71920"/>
</dbReference>
<dbReference type="GO" id="GO:0046922">
    <property type="term" value="F:peptide-O-fucosyltransferase activity"/>
    <property type="evidence" value="ECO:0007669"/>
    <property type="project" value="UniProtKB-EC"/>
</dbReference>
<evidence type="ECO:0000313" key="19">
    <source>
        <dbReference type="WBParaSite" id="TREG1_71920.2"/>
    </source>
</evidence>
<dbReference type="EC" id="2.4.1.221" evidence="4"/>
<evidence type="ECO:0000256" key="14">
    <source>
        <dbReference type="ARBA" id="ARBA00033080"/>
    </source>
</evidence>
<dbReference type="GO" id="GO:0005783">
    <property type="term" value="C:endoplasmic reticulum"/>
    <property type="evidence" value="ECO:0007669"/>
    <property type="project" value="UniProtKB-SubCell"/>
</dbReference>
<dbReference type="PANTHER" id="PTHR21420">
    <property type="entry name" value="GDP-FUCOSE PROTEIN O-FUCOSYLTRANSFERASE 1"/>
    <property type="match status" value="1"/>
</dbReference>
<keyword evidence="11" id="KW-0325">Glycoprotein</keyword>
<keyword evidence="8" id="KW-0256">Endoplasmic reticulum</keyword>
<evidence type="ECO:0000256" key="3">
    <source>
        <dbReference type="ARBA" id="ARBA00010626"/>
    </source>
</evidence>
<evidence type="ECO:0000256" key="9">
    <source>
        <dbReference type="ARBA" id="ARBA00022976"/>
    </source>
</evidence>
<evidence type="ECO:0000313" key="18">
    <source>
        <dbReference type="WBParaSite" id="TREG1_71920.1"/>
    </source>
</evidence>
<evidence type="ECO:0000256" key="11">
    <source>
        <dbReference type="ARBA" id="ARBA00023180"/>
    </source>
</evidence>
<keyword evidence="17" id="KW-1185">Reference proteome</keyword>
<keyword evidence="12" id="KW-0294">Fucose metabolism</keyword>
<comment type="catalytic activity">
    <reaction evidence="15">
        <text>L-threonyl-[protein] + GDP-beta-L-fucose = 3-O-(alpha-L-fucosyl)-L-threonyl-[protein] + GDP + H(+)</text>
        <dbReference type="Rhea" id="RHEA:70491"/>
        <dbReference type="Rhea" id="RHEA-COMP:11060"/>
        <dbReference type="Rhea" id="RHEA-COMP:17915"/>
        <dbReference type="ChEBI" id="CHEBI:15378"/>
        <dbReference type="ChEBI" id="CHEBI:30013"/>
        <dbReference type="ChEBI" id="CHEBI:57273"/>
        <dbReference type="ChEBI" id="CHEBI:58189"/>
        <dbReference type="ChEBI" id="CHEBI:189631"/>
        <dbReference type="EC" id="2.4.1.221"/>
    </reaction>
    <physiologicalReaction direction="left-to-right" evidence="15">
        <dbReference type="Rhea" id="RHEA:70492"/>
    </physiologicalReaction>
</comment>
<keyword evidence="9" id="KW-0914">Notch signaling pathway</keyword>
<comment type="subcellular location">
    <subcellularLocation>
        <location evidence="1">Endoplasmic reticulum</location>
    </subcellularLocation>
</comment>
<dbReference type="WBParaSite" id="TREG1_71920.6">
    <property type="protein sequence ID" value="TREG1_71920.6"/>
    <property type="gene ID" value="TREG1_71920"/>
</dbReference>
<dbReference type="GO" id="GO:0007219">
    <property type="term" value="P:Notch signaling pathway"/>
    <property type="evidence" value="ECO:0007669"/>
    <property type="project" value="UniProtKB-KW"/>
</dbReference>
<evidence type="ECO:0000256" key="2">
    <source>
        <dbReference type="ARBA" id="ARBA00004922"/>
    </source>
</evidence>
<evidence type="ECO:0000256" key="12">
    <source>
        <dbReference type="ARBA" id="ARBA00023253"/>
    </source>
</evidence>
<keyword evidence="10" id="KW-1015">Disulfide bond</keyword>
<dbReference type="WBParaSite" id="TREG1_71920.2">
    <property type="protein sequence ID" value="TREG1_71920.2"/>
    <property type="gene ID" value="TREG1_71920"/>
</dbReference>
<dbReference type="WBParaSite" id="TREG1_71920.1">
    <property type="protein sequence ID" value="TREG1_71920.1"/>
    <property type="gene ID" value="TREG1_71920"/>
</dbReference>
<evidence type="ECO:0000256" key="10">
    <source>
        <dbReference type="ARBA" id="ARBA00023157"/>
    </source>
</evidence>
<evidence type="ECO:0000256" key="7">
    <source>
        <dbReference type="ARBA" id="ARBA00022679"/>
    </source>
</evidence>
<organism evidence="17 20">
    <name type="scientific">Trichobilharzia regenti</name>
    <name type="common">Nasal bird schistosome</name>
    <dbReference type="NCBI Taxonomy" id="157069"/>
    <lineage>
        <taxon>Eukaryota</taxon>
        <taxon>Metazoa</taxon>
        <taxon>Spiralia</taxon>
        <taxon>Lophotrochozoa</taxon>
        <taxon>Platyhelminthes</taxon>
        <taxon>Trematoda</taxon>
        <taxon>Digenea</taxon>
        <taxon>Strigeidida</taxon>
        <taxon>Schistosomatoidea</taxon>
        <taxon>Schistosomatidae</taxon>
        <taxon>Trichobilharzia</taxon>
    </lineage>
</organism>
<evidence type="ECO:0000256" key="8">
    <source>
        <dbReference type="ARBA" id="ARBA00022824"/>
    </source>
</evidence>
<dbReference type="CDD" id="cd11302">
    <property type="entry name" value="O-FucT-1"/>
    <property type="match status" value="1"/>
</dbReference>
<dbReference type="InterPro" id="IPR039922">
    <property type="entry name" value="POFUT1"/>
</dbReference>
<dbReference type="Pfam" id="PF10250">
    <property type="entry name" value="O-FucT"/>
    <property type="match status" value="1"/>
</dbReference>
<dbReference type="Gene3D" id="3.40.50.11340">
    <property type="match status" value="1"/>
</dbReference>
<proteinExistence type="inferred from homology"/>
<evidence type="ECO:0000256" key="1">
    <source>
        <dbReference type="ARBA" id="ARBA00004240"/>
    </source>
</evidence>
<reference evidence="17" key="1">
    <citation type="submission" date="2022-06" db="EMBL/GenBank/DDBJ databases">
        <authorList>
            <person name="Berger JAMES D."/>
            <person name="Berger JAMES D."/>
        </authorList>
    </citation>
    <scope>NUCLEOTIDE SEQUENCE [LARGE SCALE GENOMIC DNA]</scope>
</reference>
<dbReference type="PANTHER" id="PTHR21420:SF10">
    <property type="entry name" value="GDP-FUCOSE PROTEIN O-FUCOSYLTRANSFERASE 1"/>
    <property type="match status" value="1"/>
</dbReference>
<dbReference type="GO" id="GO:0006004">
    <property type="term" value="P:fucose metabolic process"/>
    <property type="evidence" value="ECO:0007669"/>
    <property type="project" value="UniProtKB-KW"/>
</dbReference>
<reference evidence="18 19" key="2">
    <citation type="submission" date="2023-11" db="UniProtKB">
        <authorList>
            <consortium name="WormBaseParasite"/>
        </authorList>
    </citation>
    <scope>IDENTIFICATION</scope>
</reference>
<evidence type="ECO:0000256" key="13">
    <source>
        <dbReference type="ARBA" id="ARBA00023277"/>
    </source>
</evidence>
<dbReference type="Proteomes" id="UP000050795">
    <property type="component" value="Unassembled WGS sequence"/>
</dbReference>
<accession>A0AA85K922</accession>
<keyword evidence="7" id="KW-0808">Transferase</keyword>
<protein>
    <recommendedName>
        <fullName evidence="5">GDP-fucose protein O-fucosyltransferase 1</fullName>
        <ecNumber evidence="4">2.4.1.221</ecNumber>
    </recommendedName>
    <alternativeName>
        <fullName evidence="14">Peptide-O-fucosyltransferase 1</fullName>
    </alternativeName>
</protein>